<feature type="region of interest" description="Disordered" evidence="1">
    <location>
        <begin position="1"/>
        <end position="22"/>
    </location>
</feature>
<dbReference type="RefSeq" id="XP_033683440.1">
    <property type="nucleotide sequence ID" value="XM_033833438.1"/>
</dbReference>
<organism evidence="2 3">
    <name type="scientific">Trematosphaeria pertusa</name>
    <dbReference type="NCBI Taxonomy" id="390896"/>
    <lineage>
        <taxon>Eukaryota</taxon>
        <taxon>Fungi</taxon>
        <taxon>Dikarya</taxon>
        <taxon>Ascomycota</taxon>
        <taxon>Pezizomycotina</taxon>
        <taxon>Dothideomycetes</taxon>
        <taxon>Pleosporomycetidae</taxon>
        <taxon>Pleosporales</taxon>
        <taxon>Massarineae</taxon>
        <taxon>Trematosphaeriaceae</taxon>
        <taxon>Trematosphaeria</taxon>
    </lineage>
</organism>
<accession>A0A6A6IDC9</accession>
<feature type="region of interest" description="Disordered" evidence="1">
    <location>
        <begin position="38"/>
        <end position="64"/>
    </location>
</feature>
<protein>
    <submittedName>
        <fullName evidence="2">Uncharacterized protein</fullName>
    </submittedName>
</protein>
<evidence type="ECO:0000256" key="1">
    <source>
        <dbReference type="SAM" id="MobiDB-lite"/>
    </source>
</evidence>
<feature type="compositionally biased region" description="Low complexity" evidence="1">
    <location>
        <begin position="53"/>
        <end position="64"/>
    </location>
</feature>
<name>A0A6A6IDC9_9PLEO</name>
<sequence length="160" mass="17115">MASPSNIPQSSASASAPNPPQRTVYLIIKSQSSSSIKPSYSISCTASNPSQPPHSSLHSLTLPSPHNATVTLTPSSTTRGAVEVVNIWAVSFSAAQDTLETQVSALEEEAKNVGETVRHSTRNNEDHQVIGRGLILGEEGDQTDVGWHVYWDIEEVRLPG</sequence>
<gene>
    <name evidence="2" type="ORF">BU26DRAFT_565830</name>
</gene>
<evidence type="ECO:0000313" key="2">
    <source>
        <dbReference type="EMBL" id="KAF2248436.1"/>
    </source>
</evidence>
<dbReference type="AlphaFoldDB" id="A0A6A6IDC9"/>
<dbReference type="EMBL" id="ML987196">
    <property type="protein sequence ID" value="KAF2248436.1"/>
    <property type="molecule type" value="Genomic_DNA"/>
</dbReference>
<evidence type="ECO:0000313" key="3">
    <source>
        <dbReference type="Proteomes" id="UP000800094"/>
    </source>
</evidence>
<reference evidence="2" key="1">
    <citation type="journal article" date="2020" name="Stud. Mycol.">
        <title>101 Dothideomycetes genomes: a test case for predicting lifestyles and emergence of pathogens.</title>
        <authorList>
            <person name="Haridas S."/>
            <person name="Albert R."/>
            <person name="Binder M."/>
            <person name="Bloem J."/>
            <person name="Labutti K."/>
            <person name="Salamov A."/>
            <person name="Andreopoulos B."/>
            <person name="Baker S."/>
            <person name="Barry K."/>
            <person name="Bills G."/>
            <person name="Bluhm B."/>
            <person name="Cannon C."/>
            <person name="Castanera R."/>
            <person name="Culley D."/>
            <person name="Daum C."/>
            <person name="Ezra D."/>
            <person name="Gonzalez J."/>
            <person name="Henrissat B."/>
            <person name="Kuo A."/>
            <person name="Liang C."/>
            <person name="Lipzen A."/>
            <person name="Lutzoni F."/>
            <person name="Magnuson J."/>
            <person name="Mondo S."/>
            <person name="Nolan M."/>
            <person name="Ohm R."/>
            <person name="Pangilinan J."/>
            <person name="Park H.-J."/>
            <person name="Ramirez L."/>
            <person name="Alfaro M."/>
            <person name="Sun H."/>
            <person name="Tritt A."/>
            <person name="Yoshinaga Y."/>
            <person name="Zwiers L.-H."/>
            <person name="Turgeon B."/>
            <person name="Goodwin S."/>
            <person name="Spatafora J."/>
            <person name="Crous P."/>
            <person name="Grigoriev I."/>
        </authorList>
    </citation>
    <scope>NUCLEOTIDE SEQUENCE</scope>
    <source>
        <strain evidence="2">CBS 122368</strain>
    </source>
</reference>
<feature type="compositionally biased region" description="Low complexity" evidence="1">
    <location>
        <begin position="1"/>
        <end position="16"/>
    </location>
</feature>
<dbReference type="GeneID" id="54586768"/>
<proteinExistence type="predicted"/>
<keyword evidence="3" id="KW-1185">Reference proteome</keyword>
<dbReference type="Proteomes" id="UP000800094">
    <property type="component" value="Unassembled WGS sequence"/>
</dbReference>